<dbReference type="VEuPathDB" id="ToxoDB:ETH2_1565800"/>
<evidence type="ECO:0000313" key="3">
    <source>
        <dbReference type="Proteomes" id="UP000030747"/>
    </source>
</evidence>
<dbReference type="EMBL" id="HG674763">
    <property type="protein sequence ID" value="CDJ39909.1"/>
    <property type="molecule type" value="Genomic_DNA"/>
</dbReference>
<dbReference type="CDD" id="cd09897">
    <property type="entry name" value="H3TH_FEN1-XPG-like"/>
    <property type="match status" value="1"/>
</dbReference>
<feature type="region of interest" description="Disordered" evidence="1">
    <location>
        <begin position="244"/>
        <end position="272"/>
    </location>
</feature>
<name>U6KU91_EIMTE</name>
<feature type="region of interest" description="Disordered" evidence="1">
    <location>
        <begin position="497"/>
        <end position="519"/>
    </location>
</feature>
<keyword evidence="3" id="KW-1185">Reference proteome</keyword>
<dbReference type="RefSeq" id="XP_013230662.1">
    <property type="nucleotide sequence ID" value="XM_013375208.1"/>
</dbReference>
<accession>U6KU91</accession>
<feature type="region of interest" description="Disordered" evidence="1">
    <location>
        <begin position="840"/>
        <end position="882"/>
    </location>
</feature>
<reference evidence="2" key="2">
    <citation type="submission" date="2013-10" db="EMBL/GenBank/DDBJ databases">
        <authorList>
            <person name="Aslett M."/>
        </authorList>
    </citation>
    <scope>NUCLEOTIDE SEQUENCE [LARGE SCALE GENOMIC DNA]</scope>
    <source>
        <strain evidence="2">Houghton</strain>
    </source>
</reference>
<organism evidence="2 3">
    <name type="scientific">Eimeria tenella</name>
    <name type="common">Coccidian parasite</name>
    <dbReference type="NCBI Taxonomy" id="5802"/>
    <lineage>
        <taxon>Eukaryota</taxon>
        <taxon>Sar</taxon>
        <taxon>Alveolata</taxon>
        <taxon>Apicomplexa</taxon>
        <taxon>Conoidasida</taxon>
        <taxon>Coccidia</taxon>
        <taxon>Eucoccidiorida</taxon>
        <taxon>Eimeriorina</taxon>
        <taxon>Eimeriidae</taxon>
        <taxon>Eimeria</taxon>
    </lineage>
</organism>
<protein>
    <recommendedName>
        <fullName evidence="4">Xrn1 N-terminal domain-containing protein</fullName>
    </recommendedName>
</protein>
<evidence type="ECO:0008006" key="4">
    <source>
        <dbReference type="Google" id="ProtNLM"/>
    </source>
</evidence>
<feature type="compositionally biased region" description="Basic and acidic residues" evidence="1">
    <location>
        <begin position="840"/>
        <end position="854"/>
    </location>
</feature>
<sequence length="991" mass="108619">MASSADSWTENKEEPAEAETTYKALPSDSIVIIGGDADLVVQCLALPYTSNLFVYNPQNITHSKNIRVIYSLRALLGELERLFPGNSHLVRNDFALMCILNGNDYLPKLPGFSFARFSAAYEATRRRPEYRDSSWVDAEQRSFNWPFFSAFIEELDRLQNVEMVARQRDSCVRLAGPKTPSGLCKASPLQIVNQLVAQKRLVMSSADGATRAVKKLRWCFQENQDGFVCDIDIVGVMPHVMRSSTVTGPSDSKEAVQPEGSVHAGNLPQSEGSVESICTNRCVASSATDKKTAQQRAAFKLLQIYFPELLPLVDEGPWRETAAVTTSAHTGDFSESGPISAATFQKAASTLRVTTPSNTLNNLCLVALHSPPTFCFVYPAEGSNSCHHENSEGEKGTAEGNMAYEGGLKDKFPIIQASHTFQVDVLVKEQVVFSSKFNGGSNISKARIKHAVSMQALETWAPELYHALRAQNWCKNGSQTAPGGPPAGTRQEHVKLEGKEKDEGSGPTEASTGDPTFSVEAHVASEREKARAYIHGENMSKIEIINLKDRYNSELETTYVDGICPDNLWYFTYTSAPSLLAIRDVVQQQLRTTDGDPFSRLPPESFGTAKEASNTKYIARSDTPQPVPQWLYSAALLPKSALEALYAREKQTEGLPEAPFAKQLLKARAFLEALLDKKKAAPSLESWQLPQQANLQWLLRGTPAVLQSPTTALGGESIFSQGSRGDTTVSQDDLITADTILLALHVLNKKHQQMEGRHAAENADIASFLGPHVGSFWTVLRREPSKEIACPPQKTVRIPVWLTRESTAQIFSPSGRDRPWSKESTDKGLCTFSLRISTKQDDRTRRLNMPKERSATSLDAGHMPFRPATGQHTLPTAKRPPCRPPAGTGGHVGLQIEGQVGARRALNLFTGSYPVSSLLAGGGAHRGWGQMSSLKSTCYNICGEGSSQGVLEASWRALQTANFFLNRRLLGRTIAPGKHPALQCRCCYRGC</sequence>
<proteinExistence type="predicted"/>
<dbReference type="Proteomes" id="UP000030747">
    <property type="component" value="Unassembled WGS sequence"/>
</dbReference>
<dbReference type="OrthoDB" id="354751at2759"/>
<evidence type="ECO:0000256" key="1">
    <source>
        <dbReference type="SAM" id="MobiDB-lite"/>
    </source>
</evidence>
<gene>
    <name evidence="2" type="ORF">ETH_00024385</name>
</gene>
<dbReference type="GeneID" id="25253989"/>
<feature type="region of interest" description="Disordered" evidence="1">
    <location>
        <begin position="1"/>
        <end position="20"/>
    </location>
</feature>
<evidence type="ECO:0000313" key="2">
    <source>
        <dbReference type="EMBL" id="CDJ39909.1"/>
    </source>
</evidence>
<reference evidence="2" key="1">
    <citation type="submission" date="2013-10" db="EMBL/GenBank/DDBJ databases">
        <title>Genomic analysis of the causative agents of coccidiosis in chickens.</title>
        <authorList>
            <person name="Reid A.J."/>
            <person name="Blake D."/>
            <person name="Billington K."/>
            <person name="Browne H."/>
            <person name="Dunn M."/>
            <person name="Hung S."/>
            <person name="Kawahara F."/>
            <person name="Miranda-Saavedra D."/>
            <person name="Mourier T."/>
            <person name="Nagra H."/>
            <person name="Otto T.D."/>
            <person name="Rawlings N."/>
            <person name="Sanchez A."/>
            <person name="Sanders M."/>
            <person name="Subramaniam C."/>
            <person name="Tay Y."/>
            <person name="Dear P."/>
            <person name="Doerig C."/>
            <person name="Gruber A."/>
            <person name="Parkinson J."/>
            <person name="Shirley M."/>
            <person name="Wan K.L."/>
            <person name="Berriman M."/>
            <person name="Tomley F."/>
            <person name="Pain A."/>
        </authorList>
    </citation>
    <scope>NUCLEOTIDE SEQUENCE [LARGE SCALE GENOMIC DNA]</scope>
    <source>
        <strain evidence="2">Houghton</strain>
    </source>
</reference>
<dbReference type="VEuPathDB" id="ToxoDB:ETH_00024385"/>
<dbReference type="AlphaFoldDB" id="U6KU91"/>